<evidence type="ECO:0000313" key="2">
    <source>
        <dbReference type="EMBL" id="GGQ42443.1"/>
    </source>
</evidence>
<feature type="compositionally biased region" description="Low complexity" evidence="1">
    <location>
        <begin position="57"/>
        <end position="79"/>
    </location>
</feature>
<evidence type="ECO:0000313" key="3">
    <source>
        <dbReference type="Proteomes" id="UP000620156"/>
    </source>
</evidence>
<reference evidence="2" key="1">
    <citation type="journal article" date="2014" name="Int. J. Syst. Evol. Microbiol.">
        <title>Complete genome sequence of Corynebacterium casei LMG S-19264T (=DSM 44701T), isolated from a smear-ripened cheese.</title>
        <authorList>
            <consortium name="US DOE Joint Genome Institute (JGI-PGF)"/>
            <person name="Walter F."/>
            <person name="Albersmeier A."/>
            <person name="Kalinowski J."/>
            <person name="Ruckert C."/>
        </authorList>
    </citation>
    <scope>NUCLEOTIDE SEQUENCE</scope>
    <source>
        <strain evidence="2">JCM 3131</strain>
    </source>
</reference>
<evidence type="ECO:0000256" key="1">
    <source>
        <dbReference type="SAM" id="MobiDB-lite"/>
    </source>
</evidence>
<organism evidence="2 3">
    <name type="scientific">Streptomyces ruber</name>
    <dbReference type="NCBI Taxonomy" id="83378"/>
    <lineage>
        <taxon>Bacteria</taxon>
        <taxon>Bacillati</taxon>
        <taxon>Actinomycetota</taxon>
        <taxon>Actinomycetes</taxon>
        <taxon>Kitasatosporales</taxon>
        <taxon>Streptomycetaceae</taxon>
        <taxon>Streptomyces</taxon>
    </lineage>
</organism>
<gene>
    <name evidence="2" type="ORF">GCM10010145_09070</name>
</gene>
<dbReference type="Proteomes" id="UP000620156">
    <property type="component" value="Unassembled WGS sequence"/>
</dbReference>
<dbReference type="EMBL" id="BMQK01000001">
    <property type="protein sequence ID" value="GGQ42443.1"/>
    <property type="molecule type" value="Genomic_DNA"/>
</dbReference>
<protein>
    <submittedName>
        <fullName evidence="2">Uncharacterized protein</fullName>
    </submittedName>
</protein>
<proteinExistence type="predicted"/>
<reference evidence="2" key="2">
    <citation type="submission" date="2020-09" db="EMBL/GenBank/DDBJ databases">
        <authorList>
            <person name="Sun Q."/>
            <person name="Ohkuma M."/>
        </authorList>
    </citation>
    <scope>NUCLEOTIDE SEQUENCE</scope>
    <source>
        <strain evidence="2">JCM 3131</strain>
    </source>
</reference>
<name>A0A918EPK7_9ACTN</name>
<comment type="caution">
    <text evidence="2">The sequence shown here is derived from an EMBL/GenBank/DDBJ whole genome shotgun (WGS) entry which is preliminary data.</text>
</comment>
<keyword evidence="3" id="KW-1185">Reference proteome</keyword>
<sequence>MQEEAPYVGRRGTVTYGAGSAGSGSTLEPQPAEAIDGLIKQPSIGRRLSASPPVPPQTSTAPPRGPRRQFGQQQGRSGQTVSRRTKPSPETSRRP</sequence>
<dbReference type="AlphaFoldDB" id="A0A918EPK7"/>
<feature type="region of interest" description="Disordered" evidence="1">
    <location>
        <begin position="1"/>
        <end position="95"/>
    </location>
</feature>
<accession>A0A918EPK7</accession>